<dbReference type="AlphaFoldDB" id="A0A0U5FNB0"/>
<sequence>MRHGKLHIIFSIGLTPNRALPLQSLQYTLCLPMSRRLLRRLLIRGPTSVLLDNIFARFPTGTCDVEASHIRTPT</sequence>
<organism evidence="1 2">
    <name type="scientific">Xanthomonas citri pv. citri</name>
    <dbReference type="NCBI Taxonomy" id="611301"/>
    <lineage>
        <taxon>Bacteria</taxon>
        <taxon>Pseudomonadati</taxon>
        <taxon>Pseudomonadota</taxon>
        <taxon>Gammaproteobacteria</taxon>
        <taxon>Lysobacterales</taxon>
        <taxon>Lysobacteraceae</taxon>
        <taxon>Xanthomonas</taxon>
    </lineage>
</organism>
<gene>
    <name evidence="1" type="ORF">XAC3562_660002</name>
</gene>
<keyword evidence="2" id="KW-1185">Reference proteome</keyword>
<accession>A0A0U5FNB0</accession>
<dbReference type="EMBL" id="CCXZ01000162">
    <property type="protein sequence ID" value="CEG17734.1"/>
    <property type="molecule type" value="Genomic_DNA"/>
</dbReference>
<reference evidence="1 2" key="1">
    <citation type="submission" date="2014-09" db="EMBL/GenBank/DDBJ databases">
        <authorList>
            <person name="Regsiter A."/>
        </authorList>
    </citation>
    <scope>NUCLEOTIDE SEQUENCE [LARGE SCALE GENOMIC DNA]</scope>
</reference>
<evidence type="ECO:0000313" key="2">
    <source>
        <dbReference type="Proteomes" id="UP000052230"/>
    </source>
</evidence>
<dbReference type="Proteomes" id="UP000052230">
    <property type="component" value="Unassembled WGS sequence"/>
</dbReference>
<protein>
    <submittedName>
        <fullName evidence="1">Uncharacterized protein</fullName>
    </submittedName>
</protein>
<comment type="caution">
    <text evidence="1">The sequence shown here is derived from an EMBL/GenBank/DDBJ whole genome shotgun (WGS) entry which is preliminary data.</text>
</comment>
<proteinExistence type="predicted"/>
<name>A0A0U5FNB0_XANCI</name>
<evidence type="ECO:0000313" key="1">
    <source>
        <dbReference type="EMBL" id="CEG17734.1"/>
    </source>
</evidence>